<dbReference type="AlphaFoldDB" id="A0A4U7N8E4"/>
<evidence type="ECO:0000313" key="2">
    <source>
        <dbReference type="EMBL" id="TKZ22239.1"/>
    </source>
</evidence>
<sequence length="59" mass="6373">MPDVLDLAQLNLTEYPNSVWLAHFADILIAAIVAHSAGAVTVRHVVHQTYGFGDVRGTT</sequence>
<keyword evidence="3" id="KW-1185">Reference proteome</keyword>
<keyword evidence="1" id="KW-0812">Transmembrane</keyword>
<comment type="caution">
    <text evidence="2">The sequence shown here is derived from an EMBL/GenBank/DDBJ whole genome shotgun (WGS) entry which is preliminary data.</text>
</comment>
<dbReference type="RefSeq" id="WP_138014951.1">
    <property type="nucleotide sequence ID" value="NZ_SULI01000002.1"/>
</dbReference>
<evidence type="ECO:0000256" key="1">
    <source>
        <dbReference type="SAM" id="Phobius"/>
    </source>
</evidence>
<dbReference type="Proteomes" id="UP000306575">
    <property type="component" value="Unassembled WGS sequence"/>
</dbReference>
<keyword evidence="1" id="KW-0472">Membrane</keyword>
<gene>
    <name evidence="2" type="ORF">FAP39_03295</name>
</gene>
<evidence type="ECO:0000313" key="3">
    <source>
        <dbReference type="Proteomes" id="UP000306575"/>
    </source>
</evidence>
<name>A0A4U7N8E4_9RHOB</name>
<keyword evidence="1" id="KW-1133">Transmembrane helix</keyword>
<organism evidence="2 3">
    <name type="scientific">Shimia litoralis</name>
    <dbReference type="NCBI Taxonomy" id="420403"/>
    <lineage>
        <taxon>Bacteria</taxon>
        <taxon>Pseudomonadati</taxon>
        <taxon>Pseudomonadota</taxon>
        <taxon>Alphaproteobacteria</taxon>
        <taxon>Rhodobacterales</taxon>
        <taxon>Roseobacteraceae</taxon>
    </lineage>
</organism>
<feature type="transmembrane region" description="Helical" evidence="1">
    <location>
        <begin position="20"/>
        <end position="42"/>
    </location>
</feature>
<proteinExistence type="predicted"/>
<dbReference type="EMBL" id="SULI01000002">
    <property type="protein sequence ID" value="TKZ22239.1"/>
    <property type="molecule type" value="Genomic_DNA"/>
</dbReference>
<protein>
    <submittedName>
        <fullName evidence="2">Uncharacterized protein</fullName>
    </submittedName>
</protein>
<accession>A0A4U7N8E4</accession>
<reference evidence="2 3" key="1">
    <citation type="submission" date="2019-04" db="EMBL/GenBank/DDBJ databases">
        <title>Genome sequence of Pelagicola litoralis CL-ES2.</title>
        <authorList>
            <person name="Cao J."/>
        </authorList>
    </citation>
    <scope>NUCLEOTIDE SEQUENCE [LARGE SCALE GENOMIC DNA]</scope>
    <source>
        <strain evidence="2 3">CL-ES2</strain>
    </source>
</reference>